<dbReference type="Gene3D" id="3.90.640.20">
    <property type="entry name" value="Heat-shock cognate protein, ATPase"/>
    <property type="match status" value="1"/>
</dbReference>
<dbReference type="PROSITE" id="PS51257">
    <property type="entry name" value="PROKAR_LIPOPROTEIN"/>
    <property type="match status" value="1"/>
</dbReference>
<accession>A0A1I7I869</accession>
<dbReference type="AlphaFoldDB" id="A0A1I7I869"/>
<keyword evidence="4" id="KW-1185">Reference proteome</keyword>
<dbReference type="Proteomes" id="UP000199138">
    <property type="component" value="Unassembled WGS sequence"/>
</dbReference>
<sequence>MKKILLAIGLSAIISSCATDEKETEKAMVKDVRIESNADCDGINCPEISISYPKITSEKVPSEKINAVIEHRVVAIINSSPEEDTENLSVNKAIDQFNEEFEQLRKDFPDSKAGYEAHIKGQVHHQSEKLLSIKLDSYMYTGGAHGYTAINYLNIDPKTGKLLENSELFKDVSKFTQQAEKLFRQKEKISDTTNLSNAGYWFENDKFVLPNNIGITDKNLVLFYNPYEVAPYSEGPIEISIPLEKVKDNLTIL</sequence>
<dbReference type="InterPro" id="IPR037126">
    <property type="entry name" value="PdaC/RsiV-like_sf"/>
</dbReference>
<dbReference type="Pfam" id="PF11738">
    <property type="entry name" value="DUF3298"/>
    <property type="match status" value="1"/>
</dbReference>
<evidence type="ECO:0000259" key="1">
    <source>
        <dbReference type="Pfam" id="PF11738"/>
    </source>
</evidence>
<organism evidence="3 4">
    <name type="scientific">Pustulibacterium marinum</name>
    <dbReference type="NCBI Taxonomy" id="1224947"/>
    <lineage>
        <taxon>Bacteria</taxon>
        <taxon>Pseudomonadati</taxon>
        <taxon>Bacteroidota</taxon>
        <taxon>Flavobacteriia</taxon>
        <taxon>Flavobacteriales</taxon>
        <taxon>Flavobacteriaceae</taxon>
        <taxon>Pustulibacterium</taxon>
    </lineage>
</organism>
<dbReference type="InterPro" id="IPR021729">
    <property type="entry name" value="DUF3298"/>
</dbReference>
<dbReference type="OrthoDB" id="594879at2"/>
<dbReference type="InterPro" id="IPR025303">
    <property type="entry name" value="PdaC"/>
</dbReference>
<feature type="domain" description="DUF3298" evidence="1">
    <location>
        <begin position="168"/>
        <end position="243"/>
    </location>
</feature>
<dbReference type="Pfam" id="PF13739">
    <property type="entry name" value="PdaC"/>
    <property type="match status" value="1"/>
</dbReference>
<evidence type="ECO:0000313" key="4">
    <source>
        <dbReference type="Proteomes" id="UP000199138"/>
    </source>
</evidence>
<dbReference type="STRING" id="1224947.SAMN05216480_113107"/>
<reference evidence="3 4" key="1">
    <citation type="submission" date="2016-10" db="EMBL/GenBank/DDBJ databases">
        <authorList>
            <person name="de Groot N.N."/>
        </authorList>
    </citation>
    <scope>NUCLEOTIDE SEQUENCE [LARGE SCALE GENOMIC DNA]</scope>
    <source>
        <strain evidence="3 4">CGMCC 1.12333</strain>
    </source>
</reference>
<dbReference type="Gene3D" id="3.30.565.40">
    <property type="entry name" value="Fervidobacterium nodosum Rt17-B1 like"/>
    <property type="match status" value="1"/>
</dbReference>
<dbReference type="EMBL" id="FPBK01000013">
    <property type="protein sequence ID" value="SFU69128.1"/>
    <property type="molecule type" value="Genomic_DNA"/>
</dbReference>
<feature type="domain" description="Deacetylase PdaC" evidence="2">
    <location>
        <begin position="44"/>
        <end position="148"/>
    </location>
</feature>
<evidence type="ECO:0008006" key="5">
    <source>
        <dbReference type="Google" id="ProtNLM"/>
    </source>
</evidence>
<dbReference type="RefSeq" id="WP_093026032.1">
    <property type="nucleotide sequence ID" value="NZ_FPBK01000013.1"/>
</dbReference>
<evidence type="ECO:0000313" key="3">
    <source>
        <dbReference type="EMBL" id="SFU69128.1"/>
    </source>
</evidence>
<name>A0A1I7I869_9FLAO</name>
<gene>
    <name evidence="3" type="ORF">SAMN05216480_113107</name>
</gene>
<proteinExistence type="predicted"/>
<protein>
    <recommendedName>
        <fullName evidence="5">Deacetylase PdaC domain-containing protein</fullName>
    </recommendedName>
</protein>
<evidence type="ECO:0000259" key="2">
    <source>
        <dbReference type="Pfam" id="PF13739"/>
    </source>
</evidence>